<dbReference type="Proteomes" id="UP000006671">
    <property type="component" value="Unassembled WGS sequence"/>
</dbReference>
<dbReference type="RefSeq" id="XP_002672308.1">
    <property type="nucleotide sequence ID" value="XM_002672262.1"/>
</dbReference>
<sequence>MKSSLKYLVGMIIGAGGMYLYTNTKQPSNIIGGYAPLHRIHNHICGVHGYAHDMKRSITAHHYCSHIRPDFHQCVIYDSDSPDAKLIGIEYIITEETYNTLDPEEQKLWHSHQYEVKGGLITCPHIPQLVEHQIMKHIIKTYGKTFHTWQVDTQPDLPLGIPQLMMAYTREENMPEAHVRKMFLNMDRLRDDIIKDRIYIEGSEKGIHPNADSWEKGNTELLLKLVDFNSNSVSANNNSEMKPTIPKDVVFDLKKE</sequence>
<evidence type="ECO:0000256" key="1">
    <source>
        <dbReference type="ARBA" id="ARBA00009740"/>
    </source>
</evidence>
<evidence type="ECO:0000313" key="3">
    <source>
        <dbReference type="Proteomes" id="UP000006671"/>
    </source>
</evidence>
<accession>D2VU43</accession>
<dbReference type="EMBL" id="GG738898">
    <property type="protein sequence ID" value="EFC39564.1"/>
    <property type="molecule type" value="Genomic_DNA"/>
</dbReference>
<dbReference type="Pfam" id="PF06884">
    <property type="entry name" value="DUF1264"/>
    <property type="match status" value="1"/>
</dbReference>
<organism evidence="3">
    <name type="scientific">Naegleria gruberi</name>
    <name type="common">Amoeba</name>
    <dbReference type="NCBI Taxonomy" id="5762"/>
    <lineage>
        <taxon>Eukaryota</taxon>
        <taxon>Discoba</taxon>
        <taxon>Heterolobosea</taxon>
        <taxon>Tetramitia</taxon>
        <taxon>Eutetramitia</taxon>
        <taxon>Vahlkampfiidae</taxon>
        <taxon>Naegleria</taxon>
    </lineage>
</organism>
<gene>
    <name evidence="2" type="ORF">NAEGRDRAFT_72530</name>
</gene>
<comment type="similarity">
    <text evidence="1">Belongs to the OBAP family.</text>
</comment>
<evidence type="ECO:0000313" key="2">
    <source>
        <dbReference type="EMBL" id="EFC39564.1"/>
    </source>
</evidence>
<dbReference type="GeneID" id="8855791"/>
<dbReference type="VEuPathDB" id="AmoebaDB:NAEGRDRAFT_72530"/>
<dbReference type="OMA" id="CTWQADR"/>
<dbReference type="eggNOG" id="ENOG502QR3B">
    <property type="taxonomic scope" value="Eukaryota"/>
</dbReference>
<name>D2VU43_NAEGR</name>
<dbReference type="OrthoDB" id="1901244at2759"/>
<dbReference type="PANTHER" id="PTHR31360:SF0">
    <property type="entry name" value="OIL BODY-ASSOCIATED PROTEIN 1B"/>
    <property type="match status" value="1"/>
</dbReference>
<reference evidence="2 3" key="1">
    <citation type="journal article" date="2010" name="Cell">
        <title>The genome of Naegleria gruberi illuminates early eukaryotic versatility.</title>
        <authorList>
            <person name="Fritz-Laylin L.K."/>
            <person name="Prochnik S.E."/>
            <person name="Ginger M.L."/>
            <person name="Dacks J.B."/>
            <person name="Carpenter M.L."/>
            <person name="Field M.C."/>
            <person name="Kuo A."/>
            <person name="Paredez A."/>
            <person name="Chapman J."/>
            <person name="Pham J."/>
            <person name="Shu S."/>
            <person name="Neupane R."/>
            <person name="Cipriano M."/>
            <person name="Mancuso J."/>
            <person name="Tu H."/>
            <person name="Salamov A."/>
            <person name="Lindquist E."/>
            <person name="Shapiro H."/>
            <person name="Lucas S."/>
            <person name="Grigoriev I.V."/>
            <person name="Cande W.Z."/>
            <person name="Fulton C."/>
            <person name="Rokhsar D.S."/>
            <person name="Dawson S.C."/>
        </authorList>
    </citation>
    <scope>NUCLEOTIDE SEQUENCE [LARGE SCALE GENOMIC DNA]</scope>
    <source>
        <strain evidence="2 3">NEG-M</strain>
    </source>
</reference>
<keyword evidence="3" id="KW-1185">Reference proteome</keyword>
<dbReference type="PANTHER" id="PTHR31360">
    <property type="match status" value="1"/>
</dbReference>
<proteinExistence type="inferred from homology"/>
<dbReference type="InParanoid" id="D2VU43"/>
<protein>
    <submittedName>
        <fullName evidence="2">Predicted protein</fullName>
    </submittedName>
</protein>
<dbReference type="KEGG" id="ngr:NAEGRDRAFT_72530"/>
<dbReference type="AlphaFoldDB" id="D2VU43"/>
<dbReference type="InterPro" id="IPR010686">
    <property type="entry name" value="OBAP-like"/>
</dbReference>